<reference evidence="2 3" key="1">
    <citation type="submission" date="2019-03" db="EMBL/GenBank/DDBJ databases">
        <title>The complete genome sequence of Neokomagataea sp. Jb2 NBRC113641.</title>
        <authorList>
            <person name="Chua K.-O."/>
            <person name="Chan K.-G."/>
            <person name="See-Too W.-S."/>
        </authorList>
    </citation>
    <scope>NUCLEOTIDE SEQUENCE [LARGE SCALE GENOMIC DNA]</scope>
    <source>
        <strain evidence="2 3">Jb2</strain>
    </source>
</reference>
<dbReference type="Proteomes" id="UP000315037">
    <property type="component" value="Unassembled WGS sequence"/>
</dbReference>
<gene>
    <name evidence="2" type="ORF">E3202_02560</name>
</gene>
<accession>A0A506UR52</accession>
<dbReference type="EMBL" id="SORZ01000001">
    <property type="protein sequence ID" value="TPW35831.1"/>
    <property type="molecule type" value="Genomic_DNA"/>
</dbReference>
<comment type="caution">
    <text evidence="2">The sequence shown here is derived from an EMBL/GenBank/DDBJ whole genome shotgun (WGS) entry which is preliminary data.</text>
</comment>
<evidence type="ECO:0000259" key="1">
    <source>
        <dbReference type="Pfam" id="PF13628"/>
    </source>
</evidence>
<evidence type="ECO:0000313" key="2">
    <source>
        <dbReference type="EMBL" id="TPW35831.1"/>
    </source>
</evidence>
<evidence type="ECO:0000313" key="3">
    <source>
        <dbReference type="Proteomes" id="UP000315037"/>
    </source>
</evidence>
<proteinExistence type="predicted"/>
<dbReference type="AlphaFoldDB" id="A0A506UR52"/>
<dbReference type="InterPro" id="IPR025419">
    <property type="entry name" value="DUF4142"/>
</dbReference>
<feature type="domain" description="DUF4142" evidence="1">
    <location>
        <begin position="67"/>
        <end position="184"/>
    </location>
</feature>
<name>A0A506UR52_9PROT</name>
<sequence>MLEGQRPFLLAGTFPAKRPARLATISGIGLALGMLGACSTPPPPPAPPLPGYGPPGQIMLTVSDVLTLQTMDQRERLLIAIASLAATHSNSSVMQDLGKNVAKGYQALQDKTTALARSADLKLSTDLSSGGAALLKRAQGLYGLSYDRFLIRQLRQPIPASLQVALKKEISANEPLKGVATQMMQLQMTYATTAQAIQSALGEGCRH</sequence>
<organism evidence="2 3">
    <name type="scientific">Oecophyllibacter saccharovorans</name>
    <dbReference type="NCBI Taxonomy" id="2558360"/>
    <lineage>
        <taxon>Bacteria</taxon>
        <taxon>Pseudomonadati</taxon>
        <taxon>Pseudomonadota</taxon>
        <taxon>Alphaproteobacteria</taxon>
        <taxon>Acetobacterales</taxon>
        <taxon>Acetobacteraceae</taxon>
        <taxon>Oecophyllibacter</taxon>
    </lineage>
</organism>
<keyword evidence="3" id="KW-1185">Reference proteome</keyword>
<protein>
    <recommendedName>
        <fullName evidence="1">DUF4142 domain-containing protein</fullName>
    </recommendedName>
</protein>
<dbReference type="RefSeq" id="WP_165600259.1">
    <property type="nucleotide sequence ID" value="NZ_SORZ01000001.1"/>
</dbReference>
<dbReference type="Pfam" id="PF13628">
    <property type="entry name" value="DUF4142"/>
    <property type="match status" value="1"/>
</dbReference>